<dbReference type="AlphaFoldDB" id="A0A1E4SPE9"/>
<dbReference type="GO" id="GO:1904161">
    <property type="term" value="P:DNA synthesis involved in UV-damage excision repair"/>
    <property type="evidence" value="ECO:0007669"/>
    <property type="project" value="TreeGrafter"/>
</dbReference>
<sequence length="369" mass="40738">MTMDASLSEVEHLSSQLFKEELPVTYHTLSRNLGIHTTSAKTILSEFYDKNKDKVSASFIITGKSETGPLIKLSASETKLVEDIKKFLSVNTVHVYCLTPKQNEYTTYSIAFEELKFPTVFDKAQDYYKNGMIRGPEVKEMVRPSAVAPVREAIKSEPASRATTTPATSKPKVKSAGLTSGYVSRKQAAKPATTLSNYKSRKEENTATKRQAESTGAYQYKSRKTEAKTPKERVIVSSVDDGDVAIEDSPAQKADSEALAKMFDDFSDFEEDEAEAAAEKGEPDEQISAPEPEIEETKPSTVEEMFVPEEEEVEENPSSESLAASEPPKEDTVDDDGFVVTYRKPKANQKTAPGDGKKKQASLMSFFSK</sequence>
<dbReference type="GeneID" id="30983150"/>
<feature type="compositionally biased region" description="Acidic residues" evidence="5">
    <location>
        <begin position="265"/>
        <end position="276"/>
    </location>
</feature>
<evidence type="ECO:0000313" key="6">
    <source>
        <dbReference type="EMBL" id="ODV81401.1"/>
    </source>
</evidence>
<dbReference type="Gene3D" id="3.90.1030.20">
    <property type="entry name" value="DNA polymerase delta, p66 (Cdc27) subunit, wHTH domain"/>
    <property type="match status" value="1"/>
</dbReference>
<dbReference type="GO" id="GO:0043625">
    <property type="term" value="C:delta DNA polymerase complex"/>
    <property type="evidence" value="ECO:0007669"/>
    <property type="project" value="InterPro"/>
</dbReference>
<evidence type="ECO:0000256" key="4">
    <source>
        <dbReference type="ARBA" id="ARBA00023242"/>
    </source>
</evidence>
<dbReference type="InterPro" id="IPR041913">
    <property type="entry name" value="POLD3_sf"/>
</dbReference>
<dbReference type="RefSeq" id="XP_020066523.1">
    <property type="nucleotide sequence ID" value="XM_020209014.1"/>
</dbReference>
<dbReference type="GO" id="GO:0006271">
    <property type="term" value="P:DNA strand elongation involved in DNA replication"/>
    <property type="evidence" value="ECO:0007669"/>
    <property type="project" value="TreeGrafter"/>
</dbReference>
<feature type="region of interest" description="Disordered" evidence="5">
    <location>
        <begin position="152"/>
        <end position="230"/>
    </location>
</feature>
<feature type="compositionally biased region" description="Basic and acidic residues" evidence="5">
    <location>
        <begin position="200"/>
        <end position="212"/>
    </location>
</feature>
<comment type="subcellular location">
    <subcellularLocation>
        <location evidence="1">Nucleus</location>
    </subcellularLocation>
</comment>
<dbReference type="OrthoDB" id="514823at2759"/>
<evidence type="ECO:0000313" key="7">
    <source>
        <dbReference type="Proteomes" id="UP000094285"/>
    </source>
</evidence>
<keyword evidence="7" id="KW-1185">Reference proteome</keyword>
<feature type="compositionally biased region" description="Low complexity" evidence="5">
    <location>
        <begin position="159"/>
        <end position="170"/>
    </location>
</feature>
<gene>
    <name evidence="6" type="ORF">CANTADRAFT_43803</name>
</gene>
<keyword evidence="3" id="KW-0235">DNA replication</keyword>
<feature type="compositionally biased region" description="Acidic residues" evidence="5">
    <location>
        <begin position="306"/>
        <end position="317"/>
    </location>
</feature>
<dbReference type="STRING" id="984487.A0A1E4SPE9"/>
<proteinExistence type="predicted"/>
<accession>A0A1E4SPE9</accession>
<name>A0A1E4SPE9_9ASCO</name>
<keyword evidence="4" id="KW-0539">Nucleus</keyword>
<dbReference type="PANTHER" id="PTHR17598:SF13">
    <property type="entry name" value="DNA POLYMERASE DELTA SUBUNIT 3"/>
    <property type="match status" value="1"/>
</dbReference>
<evidence type="ECO:0000256" key="5">
    <source>
        <dbReference type="SAM" id="MobiDB-lite"/>
    </source>
</evidence>
<organism evidence="6 7">
    <name type="scientific">Suhomyces tanzawaensis NRRL Y-17324</name>
    <dbReference type="NCBI Taxonomy" id="984487"/>
    <lineage>
        <taxon>Eukaryota</taxon>
        <taxon>Fungi</taxon>
        <taxon>Dikarya</taxon>
        <taxon>Ascomycota</taxon>
        <taxon>Saccharomycotina</taxon>
        <taxon>Pichiomycetes</taxon>
        <taxon>Debaryomycetaceae</taxon>
        <taxon>Suhomyces</taxon>
    </lineage>
</organism>
<evidence type="ECO:0000256" key="1">
    <source>
        <dbReference type="ARBA" id="ARBA00004123"/>
    </source>
</evidence>
<dbReference type="GO" id="GO:0006297">
    <property type="term" value="P:nucleotide-excision repair, DNA gap filling"/>
    <property type="evidence" value="ECO:0007669"/>
    <property type="project" value="TreeGrafter"/>
</dbReference>
<feature type="region of interest" description="Disordered" evidence="5">
    <location>
        <begin position="263"/>
        <end position="369"/>
    </location>
</feature>
<reference evidence="7" key="1">
    <citation type="submission" date="2016-05" db="EMBL/GenBank/DDBJ databases">
        <title>Comparative genomics of biotechnologically important yeasts.</title>
        <authorList>
            <consortium name="DOE Joint Genome Institute"/>
            <person name="Riley R."/>
            <person name="Haridas S."/>
            <person name="Wolfe K.H."/>
            <person name="Lopes M.R."/>
            <person name="Hittinger C.T."/>
            <person name="Goker M."/>
            <person name="Salamov A."/>
            <person name="Wisecaver J."/>
            <person name="Long T.M."/>
            <person name="Aerts A.L."/>
            <person name="Barry K."/>
            <person name="Choi C."/>
            <person name="Clum A."/>
            <person name="Coughlan A.Y."/>
            <person name="Deshpande S."/>
            <person name="Douglass A.P."/>
            <person name="Hanson S.J."/>
            <person name="Klenk H.-P."/>
            <person name="Labutti K."/>
            <person name="Lapidus A."/>
            <person name="Lindquist E."/>
            <person name="Lipzen A."/>
            <person name="Meier-Kolthoff J.P."/>
            <person name="Ohm R.A."/>
            <person name="Otillar R.P."/>
            <person name="Pangilinan J."/>
            <person name="Peng Y."/>
            <person name="Rokas A."/>
            <person name="Rosa C.A."/>
            <person name="Scheuner C."/>
            <person name="Sibirny A.A."/>
            <person name="Slot J.C."/>
            <person name="Stielow J.B."/>
            <person name="Sun H."/>
            <person name="Kurtzman C.P."/>
            <person name="Blackwell M."/>
            <person name="Grigoriev I.V."/>
            <person name="Jeffries T.W."/>
        </authorList>
    </citation>
    <scope>NUCLEOTIDE SEQUENCE [LARGE SCALE GENOMIC DNA]</scope>
    <source>
        <strain evidence="7">NRRL Y-17324</strain>
    </source>
</reference>
<dbReference type="EMBL" id="KV453909">
    <property type="protein sequence ID" value="ODV81401.1"/>
    <property type="molecule type" value="Genomic_DNA"/>
</dbReference>
<dbReference type="InterPro" id="IPR019038">
    <property type="entry name" value="POLD3"/>
</dbReference>
<dbReference type="PANTHER" id="PTHR17598">
    <property type="entry name" value="DNA POLYMERASE DELTA SUBUNIT 3"/>
    <property type="match status" value="1"/>
</dbReference>
<dbReference type="GO" id="GO:0003887">
    <property type="term" value="F:DNA-directed DNA polymerase activity"/>
    <property type="evidence" value="ECO:0007669"/>
    <property type="project" value="TreeGrafter"/>
</dbReference>
<protein>
    <recommendedName>
        <fullName evidence="2">DNA polymerase delta subunit 3</fullName>
    </recommendedName>
</protein>
<evidence type="ECO:0000256" key="3">
    <source>
        <dbReference type="ARBA" id="ARBA00022705"/>
    </source>
</evidence>
<evidence type="ECO:0000256" key="2">
    <source>
        <dbReference type="ARBA" id="ARBA00017589"/>
    </source>
</evidence>
<dbReference type="Pfam" id="PF09507">
    <property type="entry name" value="CDC27"/>
    <property type="match status" value="1"/>
</dbReference>
<dbReference type="Proteomes" id="UP000094285">
    <property type="component" value="Unassembled WGS sequence"/>
</dbReference>